<proteinExistence type="predicted"/>
<evidence type="ECO:0000313" key="1">
    <source>
        <dbReference type="EMBL" id="GBM63645.1"/>
    </source>
</evidence>
<evidence type="ECO:0000313" key="2">
    <source>
        <dbReference type="Proteomes" id="UP000499080"/>
    </source>
</evidence>
<comment type="caution">
    <text evidence="1">The sequence shown here is derived from an EMBL/GenBank/DDBJ whole genome shotgun (WGS) entry which is preliminary data.</text>
</comment>
<dbReference type="Proteomes" id="UP000499080">
    <property type="component" value="Unassembled WGS sequence"/>
</dbReference>
<dbReference type="EMBL" id="BGPR01001880">
    <property type="protein sequence ID" value="GBM63645.1"/>
    <property type="molecule type" value="Genomic_DNA"/>
</dbReference>
<dbReference type="AlphaFoldDB" id="A0A4Y2HEE5"/>
<protein>
    <submittedName>
        <fullName evidence="1">Uncharacterized protein</fullName>
    </submittedName>
</protein>
<name>A0A4Y2HEE5_ARAVE</name>
<organism evidence="1 2">
    <name type="scientific">Araneus ventricosus</name>
    <name type="common">Orbweaver spider</name>
    <name type="synonym">Epeira ventricosa</name>
    <dbReference type="NCBI Taxonomy" id="182803"/>
    <lineage>
        <taxon>Eukaryota</taxon>
        <taxon>Metazoa</taxon>
        <taxon>Ecdysozoa</taxon>
        <taxon>Arthropoda</taxon>
        <taxon>Chelicerata</taxon>
        <taxon>Arachnida</taxon>
        <taxon>Araneae</taxon>
        <taxon>Araneomorphae</taxon>
        <taxon>Entelegynae</taxon>
        <taxon>Araneoidea</taxon>
        <taxon>Araneidae</taxon>
        <taxon>Araneus</taxon>
    </lineage>
</organism>
<sequence>MKLSVRTLKTFKQNESAERYILYQKVAMYTSILGEKRNPFSEEQRNYRYIWIWVADDEQAASNCRWGKSVERLILCLGKMANIICCTTTEAHNSLW</sequence>
<keyword evidence="2" id="KW-1185">Reference proteome</keyword>
<gene>
    <name evidence="1" type="ORF">AVEN_10123_1</name>
</gene>
<accession>A0A4Y2HEE5</accession>
<reference evidence="1 2" key="1">
    <citation type="journal article" date="2019" name="Sci. Rep.">
        <title>Orb-weaving spider Araneus ventricosus genome elucidates the spidroin gene catalogue.</title>
        <authorList>
            <person name="Kono N."/>
            <person name="Nakamura H."/>
            <person name="Ohtoshi R."/>
            <person name="Moran D.A.P."/>
            <person name="Shinohara A."/>
            <person name="Yoshida Y."/>
            <person name="Fujiwara M."/>
            <person name="Mori M."/>
            <person name="Tomita M."/>
            <person name="Arakawa K."/>
        </authorList>
    </citation>
    <scope>NUCLEOTIDE SEQUENCE [LARGE SCALE GENOMIC DNA]</scope>
</reference>